<name>Q89KN7_BRADU</name>
<keyword evidence="3" id="KW-0472">Membrane</keyword>
<evidence type="ECO:0000313" key="9">
    <source>
        <dbReference type="Proteomes" id="UP000002526"/>
    </source>
</evidence>
<dbReference type="eggNOG" id="COG3637">
    <property type="taxonomic scope" value="Bacteria"/>
</dbReference>
<dbReference type="EnsemblBacteria" id="BAC50132">
    <property type="protein sequence ID" value="BAC50132"/>
    <property type="gene ID" value="BAC50132"/>
</dbReference>
<reference evidence="9" key="1">
    <citation type="journal article" date="2002" name="DNA Res.">
        <title>Complete genomic sequence of nitrogen-fixing symbiotic bacterium Bradyrhizobium japonicum USDA110.</title>
        <authorList>
            <person name="Kaneko T."/>
            <person name="Nakamura Y."/>
            <person name="Sato S."/>
            <person name="Minamisawa K."/>
            <person name="Uchiumi T."/>
            <person name="Sasamoto S."/>
            <person name="Watanabe A."/>
            <person name="Idesawa K."/>
            <person name="Iriguchi M."/>
            <person name="Kawashima K."/>
            <person name="Kohara M."/>
            <person name="Matsumoto M."/>
            <person name="Shimpo S."/>
            <person name="Tsuruoka H."/>
            <person name="Wada T."/>
            <person name="Yamada M."/>
            <person name="Tabata S."/>
        </authorList>
    </citation>
    <scope>NUCLEOTIDE SEQUENCE [LARGE SCALE GENOMIC DNA]</scope>
    <source>
        <strain evidence="9">JCM 10833 / BCRC 13528 / IAM 13628 / NBRC 14792 / USDA 110</strain>
    </source>
</reference>
<organism evidence="8 9">
    <name type="scientific">Bradyrhizobium diazoefficiens (strain JCM 10833 / BCRC 13528 / IAM 13628 / NBRC 14792 / USDA 110)</name>
    <dbReference type="NCBI Taxonomy" id="224911"/>
    <lineage>
        <taxon>Bacteria</taxon>
        <taxon>Pseudomonadati</taxon>
        <taxon>Pseudomonadota</taxon>
        <taxon>Alphaproteobacteria</taxon>
        <taxon>Hyphomicrobiales</taxon>
        <taxon>Nitrobacteraceae</taxon>
        <taxon>Bradyrhizobium</taxon>
    </lineage>
</organism>
<dbReference type="GO" id="GO:0009279">
    <property type="term" value="C:cell outer membrane"/>
    <property type="evidence" value="ECO:0007669"/>
    <property type="project" value="UniProtKB-SubCell"/>
</dbReference>
<keyword evidence="2 6" id="KW-0732">Signal</keyword>
<dbReference type="AlphaFoldDB" id="Q89KN7"/>
<sequence length="258" mass="27204">MTMPTARGPTEENWNGIQMKKNLLLAAVSLVALSAAAPAVAADLAARPYTKAPAMVAAIYDWSGFYIGINGGGGSAHSTWDLVGGGREGSHDATGGTVGGQIGYRWQSGQWVFGVEGQGNWADFSGDNVSALFATRNRSKIDSFGLITGQVGYAWNNVLIYVKGGAAVAGTKYEVFSTASGALLSSNDQTRWGGTVGAGLEYGFAPNWSVGVEYNHIFLQDKDVTFAGLAGTDRIRQDVDMGLVRLNYKFGGPIIGRY</sequence>
<dbReference type="Pfam" id="PF13505">
    <property type="entry name" value="OMP_b-brl"/>
    <property type="match status" value="1"/>
</dbReference>
<evidence type="ECO:0000256" key="1">
    <source>
        <dbReference type="ARBA" id="ARBA00004442"/>
    </source>
</evidence>
<dbReference type="OrthoDB" id="8016903at2"/>
<protein>
    <submittedName>
        <fullName evidence="8">Bll4867 protein</fullName>
    </submittedName>
</protein>
<feature type="signal peptide" evidence="6">
    <location>
        <begin position="1"/>
        <end position="41"/>
    </location>
</feature>
<dbReference type="Proteomes" id="UP000002526">
    <property type="component" value="Chromosome"/>
</dbReference>
<evidence type="ECO:0000259" key="7">
    <source>
        <dbReference type="Pfam" id="PF13505"/>
    </source>
</evidence>
<dbReference type="InterPro" id="IPR051692">
    <property type="entry name" value="OMP-like"/>
</dbReference>
<proteinExistence type="inferred from homology"/>
<evidence type="ECO:0000313" key="8">
    <source>
        <dbReference type="EMBL" id="BAC50132.1"/>
    </source>
</evidence>
<evidence type="ECO:0000256" key="5">
    <source>
        <dbReference type="ARBA" id="ARBA00038306"/>
    </source>
</evidence>
<dbReference type="PANTHER" id="PTHR34001">
    <property type="entry name" value="BLL7405 PROTEIN"/>
    <property type="match status" value="1"/>
</dbReference>
<evidence type="ECO:0000256" key="3">
    <source>
        <dbReference type="ARBA" id="ARBA00023136"/>
    </source>
</evidence>
<keyword evidence="9" id="KW-1185">Reference proteome</keyword>
<dbReference type="KEGG" id="bja:bll4867"/>
<dbReference type="PhylomeDB" id="Q89KN7"/>
<comment type="subcellular location">
    <subcellularLocation>
        <location evidence="1">Cell outer membrane</location>
    </subcellularLocation>
</comment>
<dbReference type="SUPFAM" id="SSF56925">
    <property type="entry name" value="OMPA-like"/>
    <property type="match status" value="1"/>
</dbReference>
<dbReference type="STRING" id="224911.AAV28_21645"/>
<dbReference type="PANTHER" id="PTHR34001:SF3">
    <property type="entry name" value="BLL7405 PROTEIN"/>
    <property type="match status" value="1"/>
</dbReference>
<feature type="domain" description="Outer membrane protein beta-barrel" evidence="7">
    <location>
        <begin position="53"/>
        <end position="223"/>
    </location>
</feature>
<evidence type="ECO:0000256" key="2">
    <source>
        <dbReference type="ARBA" id="ARBA00022729"/>
    </source>
</evidence>
<dbReference type="PATRIC" id="fig|224911.5.peg.4949"/>
<dbReference type="EMBL" id="BA000040">
    <property type="protein sequence ID" value="BAC50132.1"/>
    <property type="molecule type" value="Genomic_DNA"/>
</dbReference>
<evidence type="ECO:0000256" key="6">
    <source>
        <dbReference type="SAM" id="SignalP"/>
    </source>
</evidence>
<dbReference type="InterPro" id="IPR011250">
    <property type="entry name" value="OMP/PagP_B-barrel"/>
</dbReference>
<dbReference type="InterPro" id="IPR027385">
    <property type="entry name" value="Beta-barrel_OMP"/>
</dbReference>
<dbReference type="HOGENOM" id="CLU_037100_0_1_5"/>
<comment type="similarity">
    <text evidence="5">Belongs to the Omp25/RopB family.</text>
</comment>
<gene>
    <name evidence="8" type="ordered locus">bll4867</name>
</gene>
<dbReference type="InParanoid" id="Q89KN7"/>
<dbReference type="Gene3D" id="2.40.160.20">
    <property type="match status" value="1"/>
</dbReference>
<feature type="chain" id="PRO_5004305887" evidence="6">
    <location>
        <begin position="42"/>
        <end position="258"/>
    </location>
</feature>
<keyword evidence="4" id="KW-0998">Cell outer membrane</keyword>
<evidence type="ECO:0000256" key="4">
    <source>
        <dbReference type="ARBA" id="ARBA00023237"/>
    </source>
</evidence>
<accession>Q89KN7</accession>